<dbReference type="GO" id="GO:0016020">
    <property type="term" value="C:membrane"/>
    <property type="evidence" value="ECO:0007669"/>
    <property type="project" value="InterPro"/>
</dbReference>
<dbReference type="CDD" id="cd22654">
    <property type="entry name" value="ClyA_NheA-like"/>
    <property type="match status" value="1"/>
</dbReference>
<dbReference type="Proteomes" id="UP000014018">
    <property type="component" value="Unassembled WGS sequence"/>
</dbReference>
<protein>
    <recommendedName>
        <fullName evidence="3">Non-hemolytic enterotoxin lytic component L1</fullName>
    </recommendedName>
</protein>
<dbReference type="InterPro" id="IPR008414">
    <property type="entry name" value="HBL"/>
</dbReference>
<accession>A0A9W5PJT9</accession>
<name>A0A9W5PJT9_BACCE</name>
<evidence type="ECO:0000313" key="1">
    <source>
        <dbReference type="EMBL" id="EOO24514.1"/>
    </source>
</evidence>
<comment type="caution">
    <text evidence="1">The sequence shown here is derived from an EMBL/GenBank/DDBJ whole genome shotgun (WGS) entry which is preliminary data.</text>
</comment>
<evidence type="ECO:0008006" key="3">
    <source>
        <dbReference type="Google" id="ProtNLM"/>
    </source>
</evidence>
<dbReference type="PANTHER" id="PTHR38443:SF2">
    <property type="entry name" value="NON-HEMOLYTIC ENTEROTOXIN LYTIC COMPONENT L1"/>
    <property type="match status" value="1"/>
</dbReference>
<organism evidence="1 2">
    <name type="scientific">Bacillus cereus VD133</name>
    <dbReference type="NCBI Taxonomy" id="1053233"/>
    <lineage>
        <taxon>Bacteria</taxon>
        <taxon>Bacillati</taxon>
        <taxon>Bacillota</taxon>
        <taxon>Bacilli</taxon>
        <taxon>Bacillales</taxon>
        <taxon>Bacillaceae</taxon>
        <taxon>Bacillus</taxon>
        <taxon>Bacillus cereus group</taxon>
    </lineage>
</organism>
<dbReference type="Pfam" id="PF05791">
    <property type="entry name" value="Bacillus_HBL"/>
    <property type="match status" value="1"/>
</dbReference>
<dbReference type="InterPro" id="IPR052785">
    <property type="entry name" value="Enterotoxin_cmpnt"/>
</dbReference>
<reference evidence="1 2" key="1">
    <citation type="submission" date="2012-12" db="EMBL/GenBank/DDBJ databases">
        <title>The Genome Sequence of Bacillus cereus VD133.</title>
        <authorList>
            <consortium name="The Broad Institute Genome Sequencing Platform"/>
            <consortium name="The Broad Institute Genome Sequencing Center for Infectious Disease"/>
            <person name="Feldgarden M."/>
            <person name="Van der Auwera G.A."/>
            <person name="Mahillon J."/>
            <person name="Duprez V."/>
            <person name="Timmery S."/>
            <person name="Mattelet C."/>
            <person name="Dierick K."/>
            <person name="Sun M."/>
            <person name="Yu Z."/>
            <person name="Zhu L."/>
            <person name="Hu X."/>
            <person name="Shank E.B."/>
            <person name="Swiecicka I."/>
            <person name="Hansen B.M."/>
            <person name="Andrup L."/>
            <person name="Walker B."/>
            <person name="Young S.K."/>
            <person name="Zeng Q."/>
            <person name="Gargeya S."/>
            <person name="Fitzgerald M."/>
            <person name="Haas B."/>
            <person name="Abouelleil A."/>
            <person name="Alvarado L."/>
            <person name="Arachchi H.M."/>
            <person name="Berlin A.M."/>
            <person name="Chapman S.B."/>
            <person name="Dewar J."/>
            <person name="Goldberg J."/>
            <person name="Griggs A."/>
            <person name="Gujja S."/>
            <person name="Hansen M."/>
            <person name="Howarth C."/>
            <person name="Imamovic A."/>
            <person name="Larimer J."/>
            <person name="McCowan C."/>
            <person name="Murphy C."/>
            <person name="Neiman D."/>
            <person name="Pearson M."/>
            <person name="Priest M."/>
            <person name="Roberts A."/>
            <person name="Saif S."/>
            <person name="Shea T."/>
            <person name="Sisk P."/>
            <person name="Sykes S."/>
            <person name="Wortman J."/>
            <person name="Nusbaum C."/>
            <person name="Birren B."/>
        </authorList>
    </citation>
    <scope>NUCLEOTIDE SEQUENCE [LARGE SCALE GENOMIC DNA]</scope>
    <source>
        <strain evidence="1 2">VD133</strain>
    </source>
</reference>
<dbReference type="PANTHER" id="PTHR38443">
    <property type="match status" value="1"/>
</dbReference>
<dbReference type="SUPFAM" id="SSF58100">
    <property type="entry name" value="Bacterial hemolysins"/>
    <property type="match status" value="1"/>
</dbReference>
<proteinExistence type="predicted"/>
<dbReference type="EMBL" id="AHFB01000164">
    <property type="protein sequence ID" value="EOO24514.1"/>
    <property type="molecule type" value="Genomic_DNA"/>
</dbReference>
<dbReference type="AlphaFoldDB" id="A0A9W5PJT9"/>
<evidence type="ECO:0000313" key="2">
    <source>
        <dbReference type="Proteomes" id="UP000014018"/>
    </source>
</evidence>
<dbReference type="Gene3D" id="1.20.1170.10">
    <property type="match status" value="1"/>
</dbReference>
<sequence length="392" mass="43179">MNRKMSKKLIVGTLATAIATNNLVVPQIFADENKSVQQTNTAEKMQEKTEKQSTPYTSLGAQTKLMEVSALMLVKQPTIKVDAVPNYTIHQQKVREHTNDWLDNYNTKFLESSESIINFDRTFNVYYQTLSKAAQNIKNDESKRKFIQGLSLIQGKMKTVHTSFNNTIINVNNFQKLIEADFENSKTDSRKIEDILVTNDKSIKDLTAQIQAINHDITKDTAQIVASSAAITGGVVQIVVGSLTLAGTIGTSAQAGIPIIIGGVITTAGGIGGVTTASIDLNKQNQQLVTATRKLSDAQALAINLTLAKDQTSNFIESISNEKAAFENVNTEWKKFNDSVNELSENVKNKEYLDPELLKQKLDKIKAVSSTLSTQAKEFIDFVQSSKVVEKI</sequence>
<gene>
    <name evidence="1" type="ORF">IIU_06705</name>
</gene>